<dbReference type="eggNOG" id="COG4133">
    <property type="taxonomic scope" value="Bacteria"/>
</dbReference>
<gene>
    <name evidence="8" type="primary">ccmA2</name>
    <name evidence="8" type="ordered locus">EBL_c30410</name>
</gene>
<reference evidence="8 9" key="1">
    <citation type="journal article" date="2012" name="J. Bacteriol.">
        <title>Complete genome sequence of the B12-producing Shimwellia blattae strain DSM 4481, isolated from a cockroach.</title>
        <authorList>
            <person name="Brzuszkiewicz E."/>
            <person name="Waschkowitz T."/>
            <person name="Wiezer A."/>
            <person name="Daniel R."/>
        </authorList>
    </citation>
    <scope>NUCLEOTIDE SEQUENCE [LARGE SCALE GENOMIC DNA]</scope>
    <source>
        <strain evidence="9">ATCC 29907 / DSM 4481 / JCM 1650 / NBRC 105725 / CDC 9005-74</strain>
    </source>
</reference>
<dbReference type="OrthoDB" id="9800654at2"/>
<dbReference type="PANTHER" id="PTHR43499">
    <property type="entry name" value="ABC TRANSPORTER I FAMILY MEMBER 1"/>
    <property type="match status" value="1"/>
</dbReference>
<evidence type="ECO:0000256" key="6">
    <source>
        <dbReference type="ARBA" id="ARBA00023136"/>
    </source>
</evidence>
<evidence type="ECO:0000313" key="8">
    <source>
        <dbReference type="EMBL" id="AFJ48111.1"/>
    </source>
</evidence>
<keyword evidence="3" id="KW-0201">Cytochrome c-type biogenesis</keyword>
<dbReference type="InterPro" id="IPR017871">
    <property type="entry name" value="ABC_transporter-like_CS"/>
</dbReference>
<dbReference type="GO" id="GO:0017004">
    <property type="term" value="P:cytochrome complex assembly"/>
    <property type="evidence" value="ECO:0007669"/>
    <property type="project" value="UniProtKB-KW"/>
</dbReference>
<evidence type="ECO:0000256" key="4">
    <source>
        <dbReference type="ARBA" id="ARBA00022840"/>
    </source>
</evidence>
<keyword evidence="5" id="KW-1278">Translocase</keyword>
<dbReference type="AlphaFoldDB" id="I2BC57"/>
<dbReference type="KEGG" id="ebt:EBL_c30410"/>
<evidence type="ECO:0000313" key="9">
    <source>
        <dbReference type="Proteomes" id="UP000001955"/>
    </source>
</evidence>
<dbReference type="HOGENOM" id="CLU_000604_1_2_6"/>
<keyword evidence="9" id="KW-1185">Reference proteome</keyword>
<accession>I2BC57</accession>
<dbReference type="InterPro" id="IPR003439">
    <property type="entry name" value="ABC_transporter-like_ATP-bd"/>
</dbReference>
<dbReference type="STRING" id="630626.EBL_c30410"/>
<proteinExistence type="predicted"/>
<dbReference type="Gene3D" id="3.40.50.300">
    <property type="entry name" value="P-loop containing nucleotide triphosphate hydrolases"/>
    <property type="match status" value="1"/>
</dbReference>
<dbReference type="GO" id="GO:0016887">
    <property type="term" value="F:ATP hydrolysis activity"/>
    <property type="evidence" value="ECO:0007669"/>
    <property type="project" value="InterPro"/>
</dbReference>
<dbReference type="EMBL" id="CP001560">
    <property type="protein sequence ID" value="AFJ48111.1"/>
    <property type="molecule type" value="Genomic_DNA"/>
</dbReference>
<dbReference type="NCBIfam" id="NF010061">
    <property type="entry name" value="PRK13538.1"/>
    <property type="match status" value="1"/>
</dbReference>
<dbReference type="InterPro" id="IPR005895">
    <property type="entry name" value="ABC_transptr_haem_export_CcmA"/>
</dbReference>
<evidence type="ECO:0000256" key="5">
    <source>
        <dbReference type="ARBA" id="ARBA00022967"/>
    </source>
</evidence>
<evidence type="ECO:0000256" key="1">
    <source>
        <dbReference type="ARBA" id="ARBA00022448"/>
    </source>
</evidence>
<dbReference type="Pfam" id="PF00005">
    <property type="entry name" value="ABC_tran"/>
    <property type="match status" value="1"/>
</dbReference>
<dbReference type="RefSeq" id="WP_002442819.1">
    <property type="nucleotide sequence ID" value="NC_017910.1"/>
</dbReference>
<evidence type="ECO:0000256" key="3">
    <source>
        <dbReference type="ARBA" id="ARBA00022748"/>
    </source>
</evidence>
<dbReference type="SMART" id="SM00382">
    <property type="entry name" value="AAA"/>
    <property type="match status" value="1"/>
</dbReference>
<evidence type="ECO:0000259" key="7">
    <source>
        <dbReference type="PROSITE" id="PS50893"/>
    </source>
</evidence>
<protein>
    <submittedName>
        <fullName evidence="8">Heme exporter protein A</fullName>
    </submittedName>
</protein>
<evidence type="ECO:0000256" key="2">
    <source>
        <dbReference type="ARBA" id="ARBA00022741"/>
    </source>
</evidence>
<dbReference type="NCBIfam" id="TIGR01189">
    <property type="entry name" value="ccmA"/>
    <property type="match status" value="1"/>
</dbReference>
<dbReference type="PANTHER" id="PTHR43499:SF1">
    <property type="entry name" value="ABC TRANSPORTER I FAMILY MEMBER 1"/>
    <property type="match status" value="1"/>
</dbReference>
<keyword evidence="2" id="KW-0547">Nucleotide-binding</keyword>
<keyword evidence="6" id="KW-0472">Membrane</keyword>
<keyword evidence="1" id="KW-0813">Transport</keyword>
<dbReference type="GO" id="GO:0022857">
    <property type="term" value="F:transmembrane transporter activity"/>
    <property type="evidence" value="ECO:0007669"/>
    <property type="project" value="InterPro"/>
</dbReference>
<dbReference type="SUPFAM" id="SSF52540">
    <property type="entry name" value="P-loop containing nucleoside triphosphate hydrolases"/>
    <property type="match status" value="1"/>
</dbReference>
<dbReference type="PATRIC" id="fig|630626.3.peg.2957"/>
<feature type="domain" description="ABC transporter" evidence="7">
    <location>
        <begin position="2"/>
        <end position="205"/>
    </location>
</feature>
<organism evidence="8 9">
    <name type="scientific">Shimwellia blattae (strain ATCC 29907 / DSM 4481 / JCM 1650 / NBRC 105725 / CDC 9005-74)</name>
    <name type="common">Escherichia blattae</name>
    <dbReference type="NCBI Taxonomy" id="630626"/>
    <lineage>
        <taxon>Bacteria</taxon>
        <taxon>Pseudomonadati</taxon>
        <taxon>Pseudomonadota</taxon>
        <taxon>Gammaproteobacteria</taxon>
        <taxon>Enterobacterales</taxon>
        <taxon>Enterobacteriaceae</taxon>
        <taxon>Shimwellia</taxon>
    </lineage>
</organism>
<sequence>MLRAHELSCMYDDNLLFRNLSLTVSAGELVQISGPNGSGKTTLLRVLCGLSRPERGQVYWQGEPLAAARDAFHREVVWLGHKTGVKSALTADENLRFFYPHSRPEAREQALAAIGLAGYEDQPLDTLSAGQQRRVALARLWLSDAPLWMLDEPFTALDARGIETLTRQLERQVLGGGSVLMTTHQPLRALACPLRAITLNGEAAL</sequence>
<dbReference type="PROSITE" id="PS50893">
    <property type="entry name" value="ABC_TRANSPORTER_2"/>
    <property type="match status" value="1"/>
</dbReference>
<accession>K6WJG1</accession>
<dbReference type="InterPro" id="IPR003593">
    <property type="entry name" value="AAA+_ATPase"/>
</dbReference>
<dbReference type="InterPro" id="IPR027417">
    <property type="entry name" value="P-loop_NTPase"/>
</dbReference>
<dbReference type="Proteomes" id="UP000001955">
    <property type="component" value="Chromosome"/>
</dbReference>
<name>I2BC57_SHIBC</name>
<keyword evidence="4" id="KW-0067">ATP-binding</keyword>
<dbReference type="PROSITE" id="PS00211">
    <property type="entry name" value="ABC_TRANSPORTER_1"/>
    <property type="match status" value="1"/>
</dbReference>
<dbReference type="GO" id="GO:0005524">
    <property type="term" value="F:ATP binding"/>
    <property type="evidence" value="ECO:0007669"/>
    <property type="project" value="UniProtKB-KW"/>
</dbReference>